<reference evidence="1 2" key="1">
    <citation type="journal article" date="2019" name="Int. J. Syst. Evol. Microbiol.">
        <title>The Global Catalogue of Microorganisms (GCM) 10K type strain sequencing project: providing services to taxonomists for standard genome sequencing and annotation.</title>
        <authorList>
            <consortium name="The Broad Institute Genomics Platform"/>
            <consortium name="The Broad Institute Genome Sequencing Center for Infectious Disease"/>
            <person name="Wu L."/>
            <person name="Ma J."/>
        </authorList>
    </citation>
    <scope>NUCLEOTIDE SEQUENCE [LARGE SCALE GENOMIC DNA]</scope>
    <source>
        <strain evidence="1 2">JCM 11813</strain>
    </source>
</reference>
<name>A0ABN1UDQ3_9ACTN</name>
<evidence type="ECO:0008006" key="3">
    <source>
        <dbReference type="Google" id="ProtNLM"/>
    </source>
</evidence>
<proteinExistence type="predicted"/>
<sequence>MRRDDDEPIRGEIRLACLRRVSHGLGVVKREGLTPHQEWLRDLRAYLAVLPPSARYTHLTAAEILGWQLPKLPEQVPVFVAVDREDPRPRRHGLICSRLAGKPERRCHLGLPVDEPEEILLRCARDLSLLDLAILVESALQRRHLDPQKMEELLTTRRPGVRMLREAWRRSTGKSQSAGETVLQQFHRVLEVPFEPQAELYDQAGNYVGRADLLVVGTPYLHEYDGEYHRSAGQQRTDLRRGRGLSGTDYVRKGFVLDDLINHPAVVMHEIDRALGRRHDPRRLRRWRALVENSLYSDAGRERIMNRWRRQHGLHDWTRTA</sequence>
<evidence type="ECO:0000313" key="2">
    <source>
        <dbReference type="Proteomes" id="UP001499979"/>
    </source>
</evidence>
<dbReference type="EMBL" id="BAAAJE010000007">
    <property type="protein sequence ID" value="GAA1141777.1"/>
    <property type="molecule type" value="Genomic_DNA"/>
</dbReference>
<gene>
    <name evidence="1" type="ORF">GCM10009606_21500</name>
</gene>
<comment type="caution">
    <text evidence="1">The sequence shown here is derived from an EMBL/GenBank/DDBJ whole genome shotgun (WGS) entry which is preliminary data.</text>
</comment>
<dbReference type="Proteomes" id="UP001499979">
    <property type="component" value="Unassembled WGS sequence"/>
</dbReference>
<keyword evidence="2" id="KW-1185">Reference proteome</keyword>
<evidence type="ECO:0000313" key="1">
    <source>
        <dbReference type="EMBL" id="GAA1141777.1"/>
    </source>
</evidence>
<dbReference type="RefSeq" id="WP_343907528.1">
    <property type="nucleotide sequence ID" value="NZ_BAAAJE010000007.1"/>
</dbReference>
<protein>
    <recommendedName>
        <fullName evidence="3">DUF559 domain-containing protein</fullName>
    </recommendedName>
</protein>
<organism evidence="1 2">
    <name type="scientific">Nocardioides aquiterrae</name>
    <dbReference type="NCBI Taxonomy" id="203799"/>
    <lineage>
        <taxon>Bacteria</taxon>
        <taxon>Bacillati</taxon>
        <taxon>Actinomycetota</taxon>
        <taxon>Actinomycetes</taxon>
        <taxon>Propionibacteriales</taxon>
        <taxon>Nocardioidaceae</taxon>
        <taxon>Nocardioides</taxon>
    </lineage>
</organism>
<accession>A0ABN1UDQ3</accession>